<reference evidence="1 2" key="1">
    <citation type="submission" date="2024-01" db="EMBL/GenBank/DDBJ databases">
        <title>Genome assemblies of Stephania.</title>
        <authorList>
            <person name="Yang L."/>
        </authorList>
    </citation>
    <scope>NUCLEOTIDE SEQUENCE [LARGE SCALE GENOMIC DNA]</scope>
    <source>
        <strain evidence="1">YNDBR</strain>
        <tissue evidence="1">Leaf</tissue>
    </source>
</reference>
<comment type="caution">
    <text evidence="1">The sequence shown here is derived from an EMBL/GenBank/DDBJ whole genome shotgun (WGS) entry which is preliminary data.</text>
</comment>
<dbReference type="EMBL" id="JBBNAF010000006">
    <property type="protein sequence ID" value="KAK9134770.1"/>
    <property type="molecule type" value="Genomic_DNA"/>
</dbReference>
<evidence type="ECO:0000313" key="1">
    <source>
        <dbReference type="EMBL" id="KAK9134770.1"/>
    </source>
</evidence>
<sequence>MYMSFRVIGEAYTSIYIYDVYVFQSNWGGIYIHIKVLVGTPCYLASLIDELFTVFYIRAFLDSFRSICMNSTASDIVNCCFGYCEMLNICPTGFTYLGSSFLCLTECCAVDA</sequence>
<gene>
    <name evidence="1" type="ORF">Syun_014100</name>
</gene>
<proteinExistence type="predicted"/>
<dbReference type="AlphaFoldDB" id="A0AAP0PBG8"/>
<name>A0AAP0PBG8_9MAGN</name>
<protein>
    <submittedName>
        <fullName evidence="1">Uncharacterized protein</fullName>
    </submittedName>
</protein>
<organism evidence="1 2">
    <name type="scientific">Stephania yunnanensis</name>
    <dbReference type="NCBI Taxonomy" id="152371"/>
    <lineage>
        <taxon>Eukaryota</taxon>
        <taxon>Viridiplantae</taxon>
        <taxon>Streptophyta</taxon>
        <taxon>Embryophyta</taxon>
        <taxon>Tracheophyta</taxon>
        <taxon>Spermatophyta</taxon>
        <taxon>Magnoliopsida</taxon>
        <taxon>Ranunculales</taxon>
        <taxon>Menispermaceae</taxon>
        <taxon>Menispermoideae</taxon>
        <taxon>Cissampelideae</taxon>
        <taxon>Stephania</taxon>
    </lineage>
</organism>
<keyword evidence="2" id="KW-1185">Reference proteome</keyword>
<evidence type="ECO:0000313" key="2">
    <source>
        <dbReference type="Proteomes" id="UP001420932"/>
    </source>
</evidence>
<accession>A0AAP0PBG8</accession>
<dbReference type="Proteomes" id="UP001420932">
    <property type="component" value="Unassembled WGS sequence"/>
</dbReference>